<organism evidence="1 2">
    <name type="scientific">Fadolivirus FV1/VV64</name>
    <dbReference type="NCBI Taxonomy" id="3070911"/>
    <lineage>
        <taxon>Viruses</taxon>
        <taxon>Varidnaviria</taxon>
        <taxon>Bamfordvirae</taxon>
        <taxon>Nucleocytoviricota</taxon>
        <taxon>Megaviricetes</taxon>
        <taxon>Imitervirales</taxon>
        <taxon>Mimiviridae</taxon>
        <taxon>Klosneuvirinae</taxon>
        <taxon>Fadolivirus</taxon>
        <taxon>Fadolivirus algeromassiliense</taxon>
    </lineage>
</organism>
<name>A0A7D3V8L4_9VIRU</name>
<sequence length="291" mass="34124">MDLDSISIESLLDNITPEILGLFPDDRFLTPNNFQDMNYPIHNDFERIVYSIYNYLPARSIIEILHEIRENKNCMVYESDVDALRGMLSNKLKLSYLLEKINMNDCKYTDNKVSFKLRMKGDTIESLIFDDLDKIKNIRITSGEGTVLFDSLDRLDHTQMKDYTFHNKGNIMKGLLISDYNIPIISIHFDEIIMEIEFIDEYVHDDKTISIIYTMLDRITYGILGHITYELDMQPGRFVIYSNGMAGEHFLHDDGDLSEKYQNGNLDIKRKELFDLAHKEADRRKNLSKKY</sequence>
<protein>
    <submittedName>
        <fullName evidence="1">Uncharacterized protein</fullName>
    </submittedName>
</protein>
<evidence type="ECO:0000313" key="1">
    <source>
        <dbReference type="EMBL" id="QKF93717.1"/>
    </source>
</evidence>
<dbReference type="EMBL" id="MT418680">
    <property type="protein sequence ID" value="QKF93717.1"/>
    <property type="molecule type" value="Genomic_DNA"/>
</dbReference>
<proteinExistence type="predicted"/>
<accession>A0A7D3V8L4</accession>
<evidence type="ECO:0000313" key="2">
    <source>
        <dbReference type="Proteomes" id="UP001162001"/>
    </source>
</evidence>
<dbReference type="Proteomes" id="UP001162001">
    <property type="component" value="Segment"/>
</dbReference>
<reference evidence="1 2" key="1">
    <citation type="submission" date="2020-04" db="EMBL/GenBank/DDBJ databases">
        <title>Advantages and limits of metagenomic assembly and binning of a giant virus.</title>
        <authorList>
            <person name="Schulz F."/>
            <person name="Andreani J."/>
            <person name="Francis R."/>
            <person name="Boudjemaa H."/>
            <person name="Bou Khalil J.Y."/>
            <person name="Lee J."/>
            <person name="La Scola B."/>
            <person name="Woyke T."/>
        </authorList>
    </citation>
    <scope>NUCLEOTIDE SEQUENCE [LARGE SCALE GENOMIC DNA]</scope>
    <source>
        <strain evidence="1 2">FV1/VV64</strain>
    </source>
</reference>
<gene>
    <name evidence="1" type="ORF">Fadolivirus_1_259</name>
</gene>
<keyword evidence="2" id="KW-1185">Reference proteome</keyword>